<organism evidence="1 2">
    <name type="scientific">Hepatospora eriocheir</name>
    <dbReference type="NCBI Taxonomy" id="1081669"/>
    <lineage>
        <taxon>Eukaryota</taxon>
        <taxon>Fungi</taxon>
        <taxon>Fungi incertae sedis</taxon>
        <taxon>Microsporidia</taxon>
        <taxon>Hepatosporidae</taxon>
        <taxon>Hepatospora</taxon>
    </lineage>
</organism>
<dbReference type="EMBL" id="LVKB01001198">
    <property type="protein sequence ID" value="ORD92827.1"/>
    <property type="molecule type" value="Genomic_DNA"/>
</dbReference>
<dbReference type="SUPFAM" id="SSF50249">
    <property type="entry name" value="Nucleic acid-binding proteins"/>
    <property type="match status" value="1"/>
</dbReference>
<name>A0A1X0Q5D0_9MICR</name>
<reference evidence="1 2" key="1">
    <citation type="journal article" date="2017" name="Environ. Microbiol.">
        <title>Decay of the glycolytic pathway and adaptation to intranuclear parasitism within Enterocytozoonidae microsporidia.</title>
        <authorList>
            <person name="Wiredu Boakye D."/>
            <person name="Jaroenlak P."/>
            <person name="Prachumwat A."/>
            <person name="Williams T.A."/>
            <person name="Bateman K.S."/>
            <person name="Itsathitphaisarn O."/>
            <person name="Sritunyalucksana K."/>
            <person name="Paszkiewicz K.H."/>
            <person name="Moore K.A."/>
            <person name="Stentiford G.D."/>
            <person name="Williams B.A."/>
        </authorList>
    </citation>
    <scope>NUCLEOTIDE SEQUENCE [LARGE SCALE GENOMIC DNA]</scope>
    <source>
        <strain evidence="1 2">GB1</strain>
    </source>
</reference>
<dbReference type="InterPro" id="IPR012340">
    <property type="entry name" value="NA-bd_OB-fold"/>
</dbReference>
<dbReference type="Proteomes" id="UP000192356">
    <property type="component" value="Unassembled WGS sequence"/>
</dbReference>
<evidence type="ECO:0000313" key="2">
    <source>
        <dbReference type="Proteomes" id="UP000192356"/>
    </source>
</evidence>
<sequence>MSEHEVKRPLGFKGALGTYFCTPRTINSSYLQKMVCCKGIVTSVSLVRPKLRTSVHYDEIKNQFFIKEYNDDTMIERMPVTDTTYPTNFEGRTLIWDMGLALIKIFKQLFYRKCRRIHQRVSYQEV</sequence>
<gene>
    <name evidence="1" type="primary">MCM3</name>
    <name evidence="1" type="ORF">HERIO_2662</name>
</gene>
<protein>
    <submittedName>
        <fullName evidence="1">MCM3</fullName>
    </submittedName>
</protein>
<comment type="caution">
    <text evidence="1">The sequence shown here is derived from an EMBL/GenBank/DDBJ whole genome shotgun (WGS) entry which is preliminary data.</text>
</comment>
<dbReference type="VEuPathDB" id="MicrosporidiaDB:A0H76_2943"/>
<keyword evidence="2" id="KW-1185">Reference proteome</keyword>
<dbReference type="AlphaFoldDB" id="A0A1X0Q5D0"/>
<proteinExistence type="predicted"/>
<dbReference type="OrthoDB" id="1882346at2759"/>
<evidence type="ECO:0000313" key="1">
    <source>
        <dbReference type="EMBL" id="ORD92827.1"/>
    </source>
</evidence>
<dbReference type="VEuPathDB" id="MicrosporidiaDB:HERIO_2662"/>
<accession>A0A1X0Q5D0</accession>